<dbReference type="EMBL" id="CP110226">
    <property type="protein sequence ID" value="UZD23907.1"/>
    <property type="molecule type" value="Genomic_DNA"/>
</dbReference>
<name>A0ABY6MJE2_9BACT</name>
<keyword evidence="2" id="KW-1185">Reference proteome</keyword>
<gene>
    <name evidence="1" type="ORF">OM944_05300</name>
</gene>
<sequence length="62" mass="7129">MKNPTIKELLEKLTRGEISKSEFDLLLTLVKEEGDSPEFDQAFQEIFDELDPNSNQDDTPKT</sequence>
<proteinExistence type="predicted"/>
<evidence type="ECO:0000313" key="2">
    <source>
        <dbReference type="Proteomes" id="UP001163156"/>
    </source>
</evidence>
<evidence type="ECO:0000313" key="1">
    <source>
        <dbReference type="EMBL" id="UZD23907.1"/>
    </source>
</evidence>
<organism evidence="1 2">
    <name type="scientific">Algoriphagus halophytocola</name>
    <dbReference type="NCBI Taxonomy" id="2991499"/>
    <lineage>
        <taxon>Bacteria</taxon>
        <taxon>Pseudomonadati</taxon>
        <taxon>Bacteroidota</taxon>
        <taxon>Cytophagia</taxon>
        <taxon>Cytophagales</taxon>
        <taxon>Cyclobacteriaceae</taxon>
        <taxon>Algoriphagus</taxon>
    </lineage>
</organism>
<protein>
    <submittedName>
        <fullName evidence="1">Uncharacterized protein</fullName>
    </submittedName>
</protein>
<accession>A0ABY6MJE2</accession>
<dbReference type="RefSeq" id="WP_264810618.1">
    <property type="nucleotide sequence ID" value="NZ_CP110226.1"/>
</dbReference>
<reference evidence="1" key="1">
    <citation type="submission" date="2022-10" db="EMBL/GenBank/DDBJ databases">
        <title>Algoriphagus sp. a novel bacteria isolate from halophytes salicornia europaea.</title>
        <authorList>
            <person name="Peng Y."/>
            <person name="Jiang L."/>
            <person name="Lee J."/>
        </authorList>
    </citation>
    <scope>NUCLEOTIDE SEQUENCE</scope>
    <source>
        <strain evidence="1">TR-M5</strain>
    </source>
</reference>
<dbReference type="Proteomes" id="UP001163156">
    <property type="component" value="Chromosome"/>
</dbReference>